<comment type="subcellular location">
    <subcellularLocation>
        <location evidence="1">Mitochondrion inner membrane</location>
        <topology evidence="1">Peripheral membrane protein</topology>
    </subcellularLocation>
</comment>
<evidence type="ECO:0000256" key="2">
    <source>
        <dbReference type="ARBA" id="ARBA00008817"/>
    </source>
</evidence>
<keyword evidence="7" id="KW-0653">Protein transport</keyword>
<dbReference type="AlphaFoldDB" id="A0AAV5S5X6"/>
<dbReference type="PANTHER" id="PTHR12388:SF0">
    <property type="entry name" value="MITOCHONDRIAL IMPORT INNER MEMBRANE TRANSLOCASE SUBUNIT TIM16"/>
    <property type="match status" value="1"/>
</dbReference>
<dbReference type="Proteomes" id="UP001377567">
    <property type="component" value="Unassembled WGS sequence"/>
</dbReference>
<feature type="compositionally biased region" description="Basic and acidic residues" evidence="14">
    <location>
        <begin position="120"/>
        <end position="130"/>
    </location>
</feature>
<dbReference type="EMBL" id="BTGD01000020">
    <property type="protein sequence ID" value="GMM58222.1"/>
    <property type="molecule type" value="Genomic_DNA"/>
</dbReference>
<dbReference type="GO" id="GO:0030150">
    <property type="term" value="P:protein import into mitochondrial matrix"/>
    <property type="evidence" value="ECO:0007669"/>
    <property type="project" value="InterPro"/>
</dbReference>
<dbReference type="InterPro" id="IPR005341">
    <property type="entry name" value="Tim16"/>
</dbReference>
<dbReference type="Gene3D" id="1.10.287.110">
    <property type="entry name" value="DnaJ domain"/>
    <property type="match status" value="1"/>
</dbReference>
<feature type="compositionally biased region" description="Basic and acidic residues" evidence="14">
    <location>
        <begin position="143"/>
        <end position="156"/>
    </location>
</feature>
<keyword evidence="9" id="KW-0496">Mitochondrion</keyword>
<evidence type="ECO:0000256" key="1">
    <source>
        <dbReference type="ARBA" id="ARBA00004637"/>
    </source>
</evidence>
<dbReference type="FunFam" id="1.10.287.110:FF:000006">
    <property type="entry name" value="Import inner membrane translocase subunit TIM16"/>
    <property type="match status" value="1"/>
</dbReference>
<evidence type="ECO:0000256" key="6">
    <source>
        <dbReference type="ARBA" id="ARBA00022792"/>
    </source>
</evidence>
<keyword evidence="5" id="KW-0813">Transport</keyword>
<name>A0AAV5S5X6_MAUHU</name>
<protein>
    <recommendedName>
        <fullName evidence="4">Mitochondrial import inner membrane translocase subunit TIM16</fullName>
    </recommendedName>
    <alternativeName>
        <fullName evidence="3">Mitochondrial import inner membrane translocase subunit tim16</fullName>
    </alternativeName>
    <alternativeName>
        <fullName evidence="12 13">Presequence translocated-associated motor subunit PAM16</fullName>
    </alternativeName>
</protein>
<feature type="region of interest" description="Disordered" evidence="14">
    <location>
        <begin position="120"/>
        <end position="156"/>
    </location>
</feature>
<sequence>MAHRAFVSVIITGAQVFGRAFGEAYRQAAAQSVKQGATEASRGRGRSGKAEYGGITLDESCKILNIERNEAKDYLNPEKVNKRFEYLFNVNDKEKGGSFYLQSKIYRAAERLKWEIKELEKESGAAKEEGDPAAAKDPSSEAAQKDSKPAAEEPKK</sequence>
<accession>A0AAV5S5X6</accession>
<comment type="function">
    <text evidence="11">Essential component of the PAM complex, a complex required for the translocation of transit peptide-containing proteins from the inner membrane into the mitochondrial matrix in an ATP-dependent manner. In the complex, it is required to regulate activity of mtHSP70 (SSC1) via its interaction with PAM18/TIM14. May act by positioning PAM18/TIM14 in juxtaposition to mtHSP70 at the translocon to maximize ATPase stimulation.</text>
</comment>
<keyword evidence="8" id="KW-0811">Translocation</keyword>
<evidence type="ECO:0000256" key="13">
    <source>
        <dbReference type="ARBA" id="ARBA00031407"/>
    </source>
</evidence>
<comment type="similarity">
    <text evidence="2">Belongs to the TIM16/PAM16 family.</text>
</comment>
<evidence type="ECO:0000256" key="5">
    <source>
        <dbReference type="ARBA" id="ARBA00022448"/>
    </source>
</evidence>
<comment type="caution">
    <text evidence="15">The sequence shown here is derived from an EMBL/GenBank/DDBJ whole genome shotgun (WGS) entry which is preliminary data.</text>
</comment>
<keyword evidence="10" id="KW-0472">Membrane</keyword>
<keyword evidence="6" id="KW-0999">Mitochondrion inner membrane</keyword>
<evidence type="ECO:0000313" key="15">
    <source>
        <dbReference type="EMBL" id="GMM58222.1"/>
    </source>
</evidence>
<gene>
    <name evidence="15" type="ORF">DAKH74_048380</name>
</gene>
<evidence type="ECO:0000256" key="7">
    <source>
        <dbReference type="ARBA" id="ARBA00022927"/>
    </source>
</evidence>
<evidence type="ECO:0000256" key="14">
    <source>
        <dbReference type="SAM" id="MobiDB-lite"/>
    </source>
</evidence>
<evidence type="ECO:0000313" key="16">
    <source>
        <dbReference type="Proteomes" id="UP001377567"/>
    </source>
</evidence>
<evidence type="ECO:0000256" key="8">
    <source>
        <dbReference type="ARBA" id="ARBA00023010"/>
    </source>
</evidence>
<evidence type="ECO:0000256" key="9">
    <source>
        <dbReference type="ARBA" id="ARBA00023128"/>
    </source>
</evidence>
<dbReference type="PANTHER" id="PTHR12388">
    <property type="entry name" value="MITOCHONDRIA ASSOCIATED GRANULOCYTE MACROPHAGE CSF SIGNALING MOLECULE"/>
    <property type="match status" value="1"/>
</dbReference>
<dbReference type="Pfam" id="PF03656">
    <property type="entry name" value="Pam16"/>
    <property type="match status" value="1"/>
</dbReference>
<evidence type="ECO:0000256" key="10">
    <source>
        <dbReference type="ARBA" id="ARBA00023136"/>
    </source>
</evidence>
<dbReference type="InterPro" id="IPR036869">
    <property type="entry name" value="J_dom_sf"/>
</dbReference>
<reference evidence="15 16" key="1">
    <citation type="journal article" date="2023" name="Elife">
        <title>Identification of key yeast species and microbe-microbe interactions impacting larval growth of Drosophila in the wild.</title>
        <authorList>
            <person name="Mure A."/>
            <person name="Sugiura Y."/>
            <person name="Maeda R."/>
            <person name="Honda K."/>
            <person name="Sakurai N."/>
            <person name="Takahashi Y."/>
            <person name="Watada M."/>
            <person name="Katoh T."/>
            <person name="Gotoh A."/>
            <person name="Gotoh Y."/>
            <person name="Taniguchi I."/>
            <person name="Nakamura K."/>
            <person name="Hayashi T."/>
            <person name="Katayama T."/>
            <person name="Uemura T."/>
            <person name="Hattori Y."/>
        </authorList>
    </citation>
    <scope>NUCLEOTIDE SEQUENCE [LARGE SCALE GENOMIC DNA]</scope>
    <source>
        <strain evidence="15 16">KH-74</strain>
    </source>
</reference>
<evidence type="ECO:0000256" key="12">
    <source>
        <dbReference type="ARBA" id="ARBA00030422"/>
    </source>
</evidence>
<organism evidence="15 16">
    <name type="scientific">Maudiozyma humilis</name>
    <name type="common">Sour dough yeast</name>
    <name type="synonym">Kazachstania humilis</name>
    <dbReference type="NCBI Taxonomy" id="51915"/>
    <lineage>
        <taxon>Eukaryota</taxon>
        <taxon>Fungi</taxon>
        <taxon>Dikarya</taxon>
        <taxon>Ascomycota</taxon>
        <taxon>Saccharomycotina</taxon>
        <taxon>Saccharomycetes</taxon>
        <taxon>Saccharomycetales</taxon>
        <taxon>Saccharomycetaceae</taxon>
        <taxon>Maudiozyma</taxon>
    </lineage>
</organism>
<keyword evidence="16" id="KW-1185">Reference proteome</keyword>
<proteinExistence type="inferred from homology"/>
<evidence type="ECO:0000256" key="4">
    <source>
        <dbReference type="ARBA" id="ARBA00020721"/>
    </source>
</evidence>
<evidence type="ECO:0000256" key="3">
    <source>
        <dbReference type="ARBA" id="ARBA00013571"/>
    </source>
</evidence>
<evidence type="ECO:0000256" key="11">
    <source>
        <dbReference type="ARBA" id="ARBA00025080"/>
    </source>
</evidence>
<dbReference type="GO" id="GO:0005744">
    <property type="term" value="C:TIM23 mitochondrial import inner membrane translocase complex"/>
    <property type="evidence" value="ECO:0007669"/>
    <property type="project" value="InterPro"/>
</dbReference>